<dbReference type="InterPro" id="IPR050832">
    <property type="entry name" value="Bact_Acetyltransf"/>
</dbReference>
<comment type="caution">
    <text evidence="4">The sequence shown here is derived from an EMBL/GenBank/DDBJ whole genome shotgun (WGS) entry which is preliminary data.</text>
</comment>
<feature type="domain" description="N-acetyltransferase" evidence="3">
    <location>
        <begin position="6"/>
        <end position="143"/>
    </location>
</feature>
<evidence type="ECO:0000256" key="1">
    <source>
        <dbReference type="ARBA" id="ARBA00022679"/>
    </source>
</evidence>
<dbReference type="EMBL" id="WUTT01000001">
    <property type="protein sequence ID" value="NAW35265.1"/>
    <property type="molecule type" value="Genomic_DNA"/>
</dbReference>
<proteinExistence type="predicted"/>
<dbReference type="CDD" id="cd04301">
    <property type="entry name" value="NAT_SF"/>
    <property type="match status" value="1"/>
</dbReference>
<dbReference type="InterPro" id="IPR016181">
    <property type="entry name" value="Acyl_CoA_acyltransferase"/>
</dbReference>
<accession>A0A7X4W6M6</accession>
<dbReference type="InterPro" id="IPR000182">
    <property type="entry name" value="GNAT_dom"/>
</dbReference>
<gene>
    <name evidence="4" type="ORF">GRB96_12640</name>
</gene>
<evidence type="ECO:0000256" key="2">
    <source>
        <dbReference type="ARBA" id="ARBA00023315"/>
    </source>
</evidence>
<dbReference type="PANTHER" id="PTHR43877">
    <property type="entry name" value="AMINOALKYLPHOSPHONATE N-ACETYLTRANSFERASE-RELATED-RELATED"/>
    <property type="match status" value="1"/>
</dbReference>
<dbReference type="Pfam" id="PF13673">
    <property type="entry name" value="Acetyltransf_10"/>
    <property type="match status" value="1"/>
</dbReference>
<dbReference type="OrthoDB" id="9796171at2"/>
<keyword evidence="5" id="KW-1185">Reference proteome</keyword>
<protein>
    <submittedName>
        <fullName evidence="4">GNAT family N-acetyltransferase</fullName>
    </submittedName>
</protein>
<keyword evidence="2" id="KW-0012">Acyltransferase</keyword>
<evidence type="ECO:0000259" key="3">
    <source>
        <dbReference type="PROSITE" id="PS51186"/>
    </source>
</evidence>
<dbReference type="Gene3D" id="3.40.630.30">
    <property type="match status" value="1"/>
</dbReference>
<evidence type="ECO:0000313" key="5">
    <source>
        <dbReference type="Proteomes" id="UP000487929"/>
    </source>
</evidence>
<reference evidence="4 5" key="1">
    <citation type="submission" date="2019-12" db="EMBL/GenBank/DDBJ databases">
        <title>Draft genome sequencing of Halomonas alimentaria DSM 15356.</title>
        <authorList>
            <person name="Pandiyan K."/>
            <person name="Kushwaha P."/>
            <person name="Gowdham M."/>
            <person name="Chakdar H."/>
            <person name="Singh A."/>
            <person name="Kumar M."/>
            <person name="Saxena A.K."/>
        </authorList>
    </citation>
    <scope>NUCLEOTIDE SEQUENCE [LARGE SCALE GENOMIC DNA]</scope>
    <source>
        <strain evidence="4 5">DSM 15356</strain>
    </source>
</reference>
<dbReference type="PROSITE" id="PS51186">
    <property type="entry name" value="GNAT"/>
    <property type="match status" value="1"/>
</dbReference>
<dbReference type="GO" id="GO:0016747">
    <property type="term" value="F:acyltransferase activity, transferring groups other than amino-acyl groups"/>
    <property type="evidence" value="ECO:0007669"/>
    <property type="project" value="InterPro"/>
</dbReference>
<organism evidence="4 5">
    <name type="scientific">Halomonas alimentaria</name>
    <dbReference type="NCBI Taxonomy" id="147248"/>
    <lineage>
        <taxon>Bacteria</taxon>
        <taxon>Pseudomonadati</taxon>
        <taxon>Pseudomonadota</taxon>
        <taxon>Gammaproteobacteria</taxon>
        <taxon>Oceanospirillales</taxon>
        <taxon>Halomonadaceae</taxon>
        <taxon>Halomonas</taxon>
    </lineage>
</organism>
<dbReference type="AlphaFoldDB" id="A0A7X4W6M6"/>
<sequence>MQRDTVEIREGSWEALGAQATEIRHLVFIEEQGVSREEEWDGRDGECHHFLALLNGRPVGTARLLPDAHIGRVAVLAGARGHGIGAALMHAAIEAARRHGHAVVELASQTHALEFYARLGFAAHGPEFLDAGIPHRNMRLLLGDR</sequence>
<name>A0A7X4W6M6_9GAMM</name>
<dbReference type="PANTHER" id="PTHR43877:SF2">
    <property type="entry name" value="AMINOALKYLPHOSPHONATE N-ACETYLTRANSFERASE-RELATED"/>
    <property type="match status" value="1"/>
</dbReference>
<dbReference type="SUPFAM" id="SSF55729">
    <property type="entry name" value="Acyl-CoA N-acyltransferases (Nat)"/>
    <property type="match status" value="1"/>
</dbReference>
<dbReference type="Proteomes" id="UP000487929">
    <property type="component" value="Unassembled WGS sequence"/>
</dbReference>
<dbReference type="RefSeq" id="WP_161432471.1">
    <property type="nucleotide sequence ID" value="NZ_WUTT01000001.1"/>
</dbReference>
<evidence type="ECO:0000313" key="4">
    <source>
        <dbReference type="EMBL" id="NAW35265.1"/>
    </source>
</evidence>
<keyword evidence="1 4" id="KW-0808">Transferase</keyword>